<protein>
    <submittedName>
        <fullName evidence="1">Uncharacterized protein</fullName>
    </submittedName>
</protein>
<sequence length="54" mass="5539">MAGTWARRRRLTSLAAVEAAAATTTAVVVEKEAEAMAEVMASHADVVPGVEAKG</sequence>
<organism evidence="1 2">
    <name type="scientific">Phytophthora rubi</name>
    <dbReference type="NCBI Taxonomy" id="129364"/>
    <lineage>
        <taxon>Eukaryota</taxon>
        <taxon>Sar</taxon>
        <taxon>Stramenopiles</taxon>
        <taxon>Oomycota</taxon>
        <taxon>Peronosporomycetes</taxon>
        <taxon>Peronosporales</taxon>
        <taxon>Peronosporaceae</taxon>
        <taxon>Phytophthora</taxon>
    </lineage>
</organism>
<name>A0A6A3P4X4_9STRA</name>
<reference evidence="1 2" key="1">
    <citation type="submission" date="2018-09" db="EMBL/GenBank/DDBJ databases">
        <title>Genomic investigation of the strawberry pathogen Phytophthora fragariae indicates pathogenicity is determined by transcriptional variation in three key races.</title>
        <authorList>
            <person name="Adams T.M."/>
            <person name="Armitage A.D."/>
            <person name="Sobczyk M.K."/>
            <person name="Bates H.J."/>
            <person name="Dunwell J.M."/>
            <person name="Nellist C.F."/>
            <person name="Harrison R.J."/>
        </authorList>
    </citation>
    <scope>NUCLEOTIDE SEQUENCE [LARGE SCALE GENOMIC DNA]</scope>
    <source>
        <strain evidence="1 2">SCRP324</strain>
    </source>
</reference>
<dbReference type="AlphaFoldDB" id="A0A6A3P4X4"/>
<dbReference type="EMBL" id="QXFU01000017">
    <property type="protein sequence ID" value="KAE9048013.1"/>
    <property type="molecule type" value="Genomic_DNA"/>
</dbReference>
<evidence type="ECO:0000313" key="2">
    <source>
        <dbReference type="Proteomes" id="UP000435112"/>
    </source>
</evidence>
<proteinExistence type="predicted"/>
<comment type="caution">
    <text evidence="1">The sequence shown here is derived from an EMBL/GenBank/DDBJ whole genome shotgun (WGS) entry which is preliminary data.</text>
</comment>
<accession>A0A6A3P4X4</accession>
<dbReference type="Proteomes" id="UP000435112">
    <property type="component" value="Unassembled WGS sequence"/>
</dbReference>
<gene>
    <name evidence="1" type="ORF">PR002_g687</name>
</gene>
<evidence type="ECO:0000313" key="1">
    <source>
        <dbReference type="EMBL" id="KAE9048013.1"/>
    </source>
</evidence>